<dbReference type="AlphaFoldDB" id="A0A2V2FRR8"/>
<dbReference type="EMBL" id="JALDAW010000016">
    <property type="protein sequence ID" value="MDY5168678.1"/>
    <property type="molecule type" value="Genomic_DNA"/>
</dbReference>
<dbReference type="Proteomes" id="UP000247612">
    <property type="component" value="Unassembled WGS sequence"/>
</dbReference>
<dbReference type="GO" id="GO:0005886">
    <property type="term" value="C:plasma membrane"/>
    <property type="evidence" value="ECO:0007669"/>
    <property type="project" value="TreeGrafter"/>
</dbReference>
<dbReference type="PANTHER" id="PTHR32502">
    <property type="entry name" value="N-ACETYLGALACTOSAMINE PERMEASE II COMPONENT-RELATED"/>
    <property type="match status" value="1"/>
</dbReference>
<keyword evidence="1" id="KW-0812">Transmembrane</keyword>
<feature type="transmembrane region" description="Helical" evidence="1">
    <location>
        <begin position="66"/>
        <end position="85"/>
    </location>
</feature>
<feature type="transmembrane region" description="Helical" evidence="1">
    <location>
        <begin position="106"/>
        <end position="135"/>
    </location>
</feature>
<proteinExistence type="predicted"/>
<name>A0A2V2FRR8_9FIRM</name>
<evidence type="ECO:0000256" key="1">
    <source>
        <dbReference type="SAM" id="Phobius"/>
    </source>
</evidence>
<keyword evidence="4" id="KW-1185">Reference proteome</keyword>
<keyword evidence="1" id="KW-0472">Membrane</keyword>
<sequence length="274" mass="30602">MAKNNLTKEDKKVMWNLFWRSNLIMGSNNPVVMGGHGVLFTVAPYLEEFYKDDEAEKVAAFDRHSVYYNTNPYTGAIVWALIYIMEKKRSLNKTAVSGESIQNMKIALMGPLAAIGDTLFQGSIGIIIAAMVMGMAQEGNFLAPIIYLGLFLILFAGGKWLFLRITYVKGEEFVTELLQTDMFDRMEEVISIAGLMMMGCLTATTIRFNFNWVINFGGVETDFQTAFLDALLPGLLPLVILFTCFGLLNKKVTPTKLIYGIMVVCIIFAYLGIV</sequence>
<feature type="transmembrane region" description="Helical" evidence="1">
    <location>
        <begin position="230"/>
        <end position="248"/>
    </location>
</feature>
<keyword evidence="1" id="KW-1133">Transmembrane helix</keyword>
<evidence type="ECO:0000313" key="4">
    <source>
        <dbReference type="Proteomes" id="UP000247612"/>
    </source>
</evidence>
<reference evidence="3 4" key="1">
    <citation type="submission" date="2018-05" db="EMBL/GenBank/DDBJ databases">
        <title>Genomic Encyclopedia of Type Strains, Phase IV (KMG-IV): sequencing the most valuable type-strain genomes for metagenomic binning, comparative biology and taxonomic classification.</title>
        <authorList>
            <person name="Goeker M."/>
        </authorList>
    </citation>
    <scope>NUCLEOTIDE SEQUENCE [LARGE SCALE GENOMIC DNA]</scope>
    <source>
        <strain evidence="3 4">JC118</strain>
    </source>
</reference>
<dbReference type="PANTHER" id="PTHR32502:SF26">
    <property type="entry name" value="PHOSPHOTRANSFERASE SYSTEM SUGAR-SPECIFIC EIID COMPONENT"/>
    <property type="match status" value="1"/>
</dbReference>
<dbReference type="OrthoDB" id="9795582at2"/>
<protein>
    <submittedName>
        <fullName evidence="3">PTS system mannose-specific IID component</fullName>
    </submittedName>
    <submittedName>
        <fullName evidence="2">PTS system mannose/fructose/sorbose family transporter subunit IID</fullName>
    </submittedName>
</protein>
<dbReference type="Pfam" id="PF03613">
    <property type="entry name" value="EIID-AGA"/>
    <property type="match status" value="1"/>
</dbReference>
<feature type="transmembrane region" description="Helical" evidence="1">
    <location>
        <begin position="141"/>
        <end position="162"/>
    </location>
</feature>
<dbReference type="InterPro" id="IPR004704">
    <property type="entry name" value="PTS_IID_man"/>
</dbReference>
<organism evidence="2 5">
    <name type="scientific">Dielma fastidiosa</name>
    <dbReference type="NCBI Taxonomy" id="1034346"/>
    <lineage>
        <taxon>Bacteria</taxon>
        <taxon>Bacillati</taxon>
        <taxon>Bacillota</taxon>
        <taxon>Erysipelotrichia</taxon>
        <taxon>Erysipelotrichales</taxon>
        <taxon>Erysipelotrichaceae</taxon>
        <taxon>Dielma</taxon>
    </lineage>
</organism>
<dbReference type="InterPro" id="IPR050303">
    <property type="entry name" value="GatZ_KbaZ_carbometab"/>
</dbReference>
<feature type="transmembrane region" description="Helical" evidence="1">
    <location>
        <begin position="189"/>
        <end position="210"/>
    </location>
</feature>
<reference evidence="2" key="2">
    <citation type="submission" date="2022-03" db="EMBL/GenBank/DDBJ databases">
        <title>First case of bacteraemia caused by Dielma fastidiosa in a patient hospitalised with diverticulitis.</title>
        <authorList>
            <person name="Forman-Ankjaer B."/>
            <person name="Hvid-Jensen F."/>
            <person name="Kobel C.M."/>
            <person name="Greve T."/>
        </authorList>
    </citation>
    <scope>NUCLEOTIDE SEQUENCE</scope>
    <source>
        <strain evidence="2">AUH_DF_2021</strain>
    </source>
</reference>
<accession>A0A2V2FRR8</accession>
<evidence type="ECO:0000313" key="2">
    <source>
        <dbReference type="EMBL" id="MDY5168678.1"/>
    </source>
</evidence>
<comment type="caution">
    <text evidence="2">The sequence shown here is derived from an EMBL/GenBank/DDBJ whole genome shotgun (WGS) entry which is preliminary data.</text>
</comment>
<dbReference type="RefSeq" id="WP_022938963.1">
    <property type="nucleotide sequence ID" value="NZ_BAABZA010000003.1"/>
</dbReference>
<feature type="transmembrane region" description="Helical" evidence="1">
    <location>
        <begin position="21"/>
        <end position="46"/>
    </location>
</feature>
<dbReference type="GO" id="GO:0009401">
    <property type="term" value="P:phosphoenolpyruvate-dependent sugar phosphotransferase system"/>
    <property type="evidence" value="ECO:0007669"/>
    <property type="project" value="InterPro"/>
</dbReference>
<evidence type="ECO:0000313" key="3">
    <source>
        <dbReference type="EMBL" id="PXX77768.1"/>
    </source>
</evidence>
<dbReference type="GeneID" id="94442130"/>
<evidence type="ECO:0000313" key="5">
    <source>
        <dbReference type="Proteomes" id="UP001276902"/>
    </source>
</evidence>
<dbReference type="PROSITE" id="PS51108">
    <property type="entry name" value="PTS_EIID"/>
    <property type="match status" value="1"/>
</dbReference>
<feature type="transmembrane region" description="Helical" evidence="1">
    <location>
        <begin position="257"/>
        <end position="273"/>
    </location>
</feature>
<dbReference type="STRING" id="1034346.GCA_000313565_02680"/>
<dbReference type="Proteomes" id="UP001276902">
    <property type="component" value="Unassembled WGS sequence"/>
</dbReference>
<gene>
    <name evidence="3" type="ORF">DES51_10919</name>
    <name evidence="2" type="ORF">MQE39_11180</name>
</gene>
<dbReference type="EMBL" id="QJKH01000009">
    <property type="protein sequence ID" value="PXX77768.1"/>
    <property type="molecule type" value="Genomic_DNA"/>
</dbReference>